<name>A0A6A3BPQ8_HIBSY</name>
<feature type="domain" description="PB1" evidence="9">
    <location>
        <begin position="12"/>
        <end position="94"/>
    </location>
</feature>
<dbReference type="Gene3D" id="3.10.20.90">
    <property type="entry name" value="Phosphatidylinositol 3-kinase Catalytic Subunit, Chain A, domain 1"/>
    <property type="match status" value="1"/>
</dbReference>
<keyword evidence="4 8" id="KW-0805">Transcription regulation</keyword>
<proteinExistence type="inferred from homology"/>
<dbReference type="PROSITE" id="PS51745">
    <property type="entry name" value="PB1"/>
    <property type="match status" value="1"/>
</dbReference>
<dbReference type="GO" id="GO:0009734">
    <property type="term" value="P:auxin-activated signaling pathway"/>
    <property type="evidence" value="ECO:0007669"/>
    <property type="project" value="UniProtKB-UniRule"/>
</dbReference>
<evidence type="ECO:0000256" key="5">
    <source>
        <dbReference type="ARBA" id="ARBA00023163"/>
    </source>
</evidence>
<evidence type="ECO:0000256" key="1">
    <source>
        <dbReference type="ARBA" id="ARBA00004123"/>
    </source>
</evidence>
<dbReference type="GO" id="GO:0006355">
    <property type="term" value="P:regulation of DNA-templated transcription"/>
    <property type="evidence" value="ECO:0007669"/>
    <property type="project" value="InterPro"/>
</dbReference>
<keyword evidence="3 8" id="KW-0678">Repressor</keyword>
<protein>
    <recommendedName>
        <fullName evidence="8">Auxin-responsive protein</fullName>
    </recommendedName>
</protein>
<evidence type="ECO:0000256" key="2">
    <source>
        <dbReference type="ARBA" id="ARBA00006728"/>
    </source>
</evidence>
<dbReference type="EMBL" id="VEPZ02000799">
    <property type="protein sequence ID" value="KAE8718940.1"/>
    <property type="molecule type" value="Genomic_DNA"/>
</dbReference>
<dbReference type="Proteomes" id="UP000436088">
    <property type="component" value="Unassembled WGS sequence"/>
</dbReference>
<evidence type="ECO:0000256" key="8">
    <source>
        <dbReference type="RuleBase" id="RU004549"/>
    </source>
</evidence>
<dbReference type="PANTHER" id="PTHR31734">
    <property type="entry name" value="AUXIN-RESPONSIVE PROTEIN IAA17"/>
    <property type="match status" value="1"/>
</dbReference>
<dbReference type="InterPro" id="IPR033389">
    <property type="entry name" value="AUX/IAA_dom"/>
</dbReference>
<keyword evidence="5 8" id="KW-0804">Transcription</keyword>
<dbReference type="InterPro" id="IPR003311">
    <property type="entry name" value="AUX_IAA"/>
</dbReference>
<evidence type="ECO:0000256" key="6">
    <source>
        <dbReference type="ARBA" id="ARBA00023242"/>
    </source>
</evidence>
<comment type="caution">
    <text evidence="10">The sequence shown here is derived from an EMBL/GenBank/DDBJ whole genome shotgun (WGS) entry which is preliminary data.</text>
</comment>
<reference evidence="10" key="1">
    <citation type="submission" date="2019-09" db="EMBL/GenBank/DDBJ databases">
        <title>Draft genome information of white flower Hibiscus syriacus.</title>
        <authorList>
            <person name="Kim Y.-M."/>
        </authorList>
    </citation>
    <scope>NUCLEOTIDE SEQUENCE [LARGE SCALE GENOMIC DNA]</scope>
    <source>
        <strain evidence="10">YM2019G1</strain>
    </source>
</reference>
<evidence type="ECO:0000256" key="7">
    <source>
        <dbReference type="ARBA" id="ARBA00023294"/>
    </source>
</evidence>
<comment type="subcellular location">
    <subcellularLocation>
        <location evidence="1 8">Nucleus</location>
    </subcellularLocation>
</comment>
<evidence type="ECO:0000313" key="10">
    <source>
        <dbReference type="EMBL" id="KAE8718940.1"/>
    </source>
</evidence>
<evidence type="ECO:0000259" key="9">
    <source>
        <dbReference type="PROSITE" id="PS51745"/>
    </source>
</evidence>
<dbReference type="AlphaFoldDB" id="A0A6A3BPQ8"/>
<dbReference type="InterPro" id="IPR053793">
    <property type="entry name" value="PB1-like"/>
</dbReference>
<evidence type="ECO:0000256" key="3">
    <source>
        <dbReference type="ARBA" id="ARBA00022491"/>
    </source>
</evidence>
<dbReference type="PANTHER" id="PTHR31734:SF38">
    <property type="entry name" value="AUXIN-RESPONSIVE PROTEIN IAA29"/>
    <property type="match status" value="1"/>
</dbReference>
<comment type="function">
    <text evidence="8">Aux/IAA proteins are short-lived transcriptional factors that function as repressors of early auxin response genes at low auxin concentrations.</text>
</comment>
<comment type="subunit">
    <text evidence="8">Homodimers and heterodimers.</text>
</comment>
<dbReference type="SUPFAM" id="SSF54277">
    <property type="entry name" value="CAD &amp; PB1 domains"/>
    <property type="match status" value="1"/>
</dbReference>
<comment type="similarity">
    <text evidence="2 8">Belongs to the Aux/IAA family.</text>
</comment>
<keyword evidence="7 8" id="KW-0927">Auxin signaling pathway</keyword>
<evidence type="ECO:0000313" key="11">
    <source>
        <dbReference type="Proteomes" id="UP000436088"/>
    </source>
</evidence>
<dbReference type="Pfam" id="PF02309">
    <property type="entry name" value="AUX_IAA"/>
    <property type="match status" value="2"/>
</dbReference>
<keyword evidence="6 8" id="KW-0539">Nucleus</keyword>
<accession>A0A6A3BPQ8</accession>
<evidence type="ECO:0000256" key="4">
    <source>
        <dbReference type="ARBA" id="ARBA00023015"/>
    </source>
</evidence>
<sequence length="94" mass="10733">MVAATTAAKCGSTYVKVKMEGNAIARKIDISVHRSFESLTATLMRMFDICDEHLQKSFKIAYQDREGDWLLAEDVPWRTFIRCLKCIKLIRSGC</sequence>
<keyword evidence="11" id="KW-1185">Reference proteome</keyword>
<organism evidence="10 11">
    <name type="scientific">Hibiscus syriacus</name>
    <name type="common">Rose of Sharon</name>
    <dbReference type="NCBI Taxonomy" id="106335"/>
    <lineage>
        <taxon>Eukaryota</taxon>
        <taxon>Viridiplantae</taxon>
        <taxon>Streptophyta</taxon>
        <taxon>Embryophyta</taxon>
        <taxon>Tracheophyta</taxon>
        <taxon>Spermatophyta</taxon>
        <taxon>Magnoliopsida</taxon>
        <taxon>eudicotyledons</taxon>
        <taxon>Gunneridae</taxon>
        <taxon>Pentapetalae</taxon>
        <taxon>rosids</taxon>
        <taxon>malvids</taxon>
        <taxon>Malvales</taxon>
        <taxon>Malvaceae</taxon>
        <taxon>Malvoideae</taxon>
        <taxon>Hibiscus</taxon>
    </lineage>
</organism>
<dbReference type="GO" id="GO:0005634">
    <property type="term" value="C:nucleus"/>
    <property type="evidence" value="ECO:0007669"/>
    <property type="project" value="UniProtKB-SubCell"/>
</dbReference>
<gene>
    <name evidence="10" type="ORF">F3Y22_tig00109987pilonHSYRG00262</name>
</gene>